<evidence type="ECO:0000259" key="6">
    <source>
        <dbReference type="PROSITE" id="PS50255"/>
    </source>
</evidence>
<organism evidence="7">
    <name type="scientific">Lotus japonicus</name>
    <name type="common">Lotus corniculatus var. japonicus</name>
    <dbReference type="NCBI Taxonomy" id="34305"/>
    <lineage>
        <taxon>Eukaryota</taxon>
        <taxon>Viridiplantae</taxon>
        <taxon>Streptophyta</taxon>
        <taxon>Embryophyta</taxon>
        <taxon>Tracheophyta</taxon>
        <taxon>Spermatophyta</taxon>
        <taxon>Magnoliopsida</taxon>
        <taxon>eudicotyledons</taxon>
        <taxon>Gunneridae</taxon>
        <taxon>Pentapetalae</taxon>
        <taxon>rosids</taxon>
        <taxon>fabids</taxon>
        <taxon>Fabales</taxon>
        <taxon>Fabaceae</taxon>
        <taxon>Papilionoideae</taxon>
        <taxon>50 kb inversion clade</taxon>
        <taxon>NPAAA clade</taxon>
        <taxon>Hologalegina</taxon>
        <taxon>robinioid clade</taxon>
        <taxon>Loteae</taxon>
        <taxon>Lotus</taxon>
    </lineage>
</organism>
<reference evidence="7" key="1">
    <citation type="submission" date="2012-05" db="EMBL/GenBank/DDBJ databases">
        <authorList>
            <person name="Krishnakumar V."/>
            <person name="Cheung F."/>
            <person name="Xiao Y."/>
            <person name="Chan A."/>
            <person name="Moskal W.A."/>
            <person name="Town C.D."/>
        </authorList>
    </citation>
    <scope>NUCLEOTIDE SEQUENCE</scope>
</reference>
<dbReference type="InterPro" id="IPR001199">
    <property type="entry name" value="Cyt_B5-like_heme/steroid-bd"/>
</dbReference>
<accession>I3S1V2</accession>
<keyword evidence="2 4" id="KW-0479">Metal-binding</keyword>
<evidence type="ECO:0000256" key="2">
    <source>
        <dbReference type="ARBA" id="ARBA00022723"/>
    </source>
</evidence>
<dbReference type="GO" id="GO:0005737">
    <property type="term" value="C:cytoplasm"/>
    <property type="evidence" value="ECO:0007669"/>
    <property type="project" value="TreeGrafter"/>
</dbReference>
<dbReference type="EMBL" id="BT134449">
    <property type="protein sequence ID" value="AFK34244.1"/>
    <property type="molecule type" value="mRNA"/>
</dbReference>
<comment type="similarity">
    <text evidence="4">Belongs to the cytochrome b5 family.</text>
</comment>
<dbReference type="PROSITE" id="PS50255">
    <property type="entry name" value="CYTOCHROME_B5_2"/>
    <property type="match status" value="1"/>
</dbReference>
<dbReference type="PRINTS" id="PR00363">
    <property type="entry name" value="CYTOCHROMEB5"/>
</dbReference>
<feature type="region of interest" description="Disordered" evidence="5">
    <location>
        <begin position="36"/>
        <end position="71"/>
    </location>
</feature>
<evidence type="ECO:0000256" key="1">
    <source>
        <dbReference type="ARBA" id="ARBA00022617"/>
    </source>
</evidence>
<dbReference type="SUPFAM" id="SSF55856">
    <property type="entry name" value="Cytochrome b5-like heme/steroid binding domain"/>
    <property type="match status" value="1"/>
</dbReference>
<dbReference type="InterPro" id="IPR051872">
    <property type="entry name" value="Cytochrome_b5/Flavoprotein_Rdt"/>
</dbReference>
<protein>
    <recommendedName>
        <fullName evidence="6">Cytochrome b5 heme-binding domain-containing protein</fullName>
    </recommendedName>
</protein>
<dbReference type="AlphaFoldDB" id="I3S1V2"/>
<feature type="compositionally biased region" description="Low complexity" evidence="5">
    <location>
        <begin position="40"/>
        <end position="53"/>
    </location>
</feature>
<dbReference type="SMART" id="SM01117">
    <property type="entry name" value="Cyt-b5"/>
    <property type="match status" value="1"/>
</dbReference>
<dbReference type="InterPro" id="IPR036400">
    <property type="entry name" value="Cyt_B5-like_heme/steroid_sf"/>
</dbReference>
<evidence type="ECO:0000256" key="3">
    <source>
        <dbReference type="ARBA" id="ARBA00023004"/>
    </source>
</evidence>
<dbReference type="PROSITE" id="PS00191">
    <property type="entry name" value="CYTOCHROME_B5_1"/>
    <property type="match status" value="1"/>
</dbReference>
<keyword evidence="1 4" id="KW-0349">Heme</keyword>
<feature type="region of interest" description="Disordered" evidence="5">
    <location>
        <begin position="87"/>
        <end position="115"/>
    </location>
</feature>
<dbReference type="InterPro" id="IPR018506">
    <property type="entry name" value="Cyt_B5_heme-BS"/>
</dbReference>
<proteinExistence type="evidence at transcript level"/>
<name>I3S1V2_LOTJA</name>
<evidence type="ECO:0000313" key="7">
    <source>
        <dbReference type="EMBL" id="AFK34244.1"/>
    </source>
</evidence>
<dbReference type="FunFam" id="3.10.120.10:FF:000001">
    <property type="entry name" value="Cytochrome b5 reductase 4"/>
    <property type="match status" value="1"/>
</dbReference>
<feature type="domain" description="Cytochrome b5 heme-binding" evidence="6">
    <location>
        <begin position="154"/>
        <end position="230"/>
    </location>
</feature>
<keyword evidence="3 4" id="KW-0408">Iron</keyword>
<dbReference type="GO" id="GO:0004128">
    <property type="term" value="F:cytochrome-b5 reductase activity, acting on NAD(P)H"/>
    <property type="evidence" value="ECO:0007669"/>
    <property type="project" value="TreeGrafter"/>
</dbReference>
<dbReference type="Pfam" id="PF00173">
    <property type="entry name" value="Cyt-b5"/>
    <property type="match status" value="1"/>
</dbReference>
<dbReference type="PANTHER" id="PTHR46237:SF1">
    <property type="entry name" value="CYTOCHROME B5 REDUCTASE 4"/>
    <property type="match status" value="1"/>
</dbReference>
<feature type="compositionally biased region" description="Polar residues" evidence="5">
    <location>
        <begin position="87"/>
        <end position="111"/>
    </location>
</feature>
<sequence>MDTGDDFTFCQVSSHVDGDGSETNKLVSNFADISIKEESSNTSSSSSSNTSNTGLLWKDGLPNDSNSRKESTIGSLSFSVVNTASNQPSELSSKLVPSNAENSPPQESPEQMISAKKPIVRTKVPFEKGYSQMDWLKLTRTHPDLAGLKGQSNRRLISKDDVKKHQTEGHMWTVLKGRVYNISPYMKFHPGGVDMLMKAVGKDCTSLFNKYHAWVNAEFLLEKCLVGILDEGQ</sequence>
<evidence type="ECO:0000256" key="5">
    <source>
        <dbReference type="SAM" id="MobiDB-lite"/>
    </source>
</evidence>
<dbReference type="GO" id="GO:0020037">
    <property type="term" value="F:heme binding"/>
    <property type="evidence" value="ECO:0007669"/>
    <property type="project" value="UniProtKB-UniRule"/>
</dbReference>
<evidence type="ECO:0000256" key="4">
    <source>
        <dbReference type="RuleBase" id="RU362121"/>
    </source>
</evidence>
<dbReference type="GO" id="GO:0046872">
    <property type="term" value="F:metal ion binding"/>
    <property type="evidence" value="ECO:0007669"/>
    <property type="project" value="UniProtKB-UniRule"/>
</dbReference>
<dbReference type="Gene3D" id="3.10.120.10">
    <property type="entry name" value="Cytochrome b5-like heme/steroid binding domain"/>
    <property type="match status" value="1"/>
</dbReference>
<dbReference type="PANTHER" id="PTHR46237">
    <property type="entry name" value="CYTOCHROME B5 REDUCTASE 4 FAMILY MEMBER"/>
    <property type="match status" value="1"/>
</dbReference>